<evidence type="ECO:0000256" key="1">
    <source>
        <dbReference type="SAM" id="MobiDB-lite"/>
    </source>
</evidence>
<organism evidence="2 3">
    <name type="scientific">Linum trigynum</name>
    <dbReference type="NCBI Taxonomy" id="586398"/>
    <lineage>
        <taxon>Eukaryota</taxon>
        <taxon>Viridiplantae</taxon>
        <taxon>Streptophyta</taxon>
        <taxon>Embryophyta</taxon>
        <taxon>Tracheophyta</taxon>
        <taxon>Spermatophyta</taxon>
        <taxon>Magnoliopsida</taxon>
        <taxon>eudicotyledons</taxon>
        <taxon>Gunneridae</taxon>
        <taxon>Pentapetalae</taxon>
        <taxon>rosids</taxon>
        <taxon>fabids</taxon>
        <taxon>Malpighiales</taxon>
        <taxon>Linaceae</taxon>
        <taxon>Linum</taxon>
    </lineage>
</organism>
<protein>
    <submittedName>
        <fullName evidence="2">Uncharacterized protein</fullName>
    </submittedName>
</protein>
<sequence length="326" mass="37104">MDPYDFSQLWGSPPTPKSGFPQTSWDNQERGSQGSGFYYQPPFQEEEPCSWGYQEDSPYQEGFPPQLEVKSKLELAMEAFMGQTLRPCATPQLEPKRKLELMVERFARGTDEGCSSKDLPIANHLDSIFLSESEELLRHTERLKGFVEQSCAQLAHNRLLPLEEGREVEEASHENFGRMSSDMDLQPLAPPDLTLEEKVARACASYRLSSLEKKEEVEGEINENRVEQDELTPESTHGEDAQEGCIDDFHALPESNFEDQVTSVEEQENPFYDLAWHLAIQTVLKGMNGKGEEEQEENIEKGEDLDCSQKEESKEEGDWACPKLEE</sequence>
<keyword evidence="3" id="KW-1185">Reference proteome</keyword>
<reference evidence="2 3" key="1">
    <citation type="submission" date="2024-04" db="EMBL/GenBank/DDBJ databases">
        <authorList>
            <person name="Fracassetti M."/>
        </authorList>
    </citation>
    <scope>NUCLEOTIDE SEQUENCE [LARGE SCALE GENOMIC DNA]</scope>
</reference>
<gene>
    <name evidence="2" type="ORF">LTRI10_LOCUS22812</name>
</gene>
<evidence type="ECO:0000313" key="3">
    <source>
        <dbReference type="Proteomes" id="UP001497516"/>
    </source>
</evidence>
<dbReference type="Proteomes" id="UP001497516">
    <property type="component" value="Chromosome 4"/>
</dbReference>
<feature type="region of interest" description="Disordered" evidence="1">
    <location>
        <begin position="1"/>
        <end position="64"/>
    </location>
</feature>
<feature type="region of interest" description="Disordered" evidence="1">
    <location>
        <begin position="214"/>
        <end position="241"/>
    </location>
</feature>
<proteinExistence type="predicted"/>
<feature type="compositionally biased region" description="Basic and acidic residues" evidence="1">
    <location>
        <begin position="214"/>
        <end position="228"/>
    </location>
</feature>
<dbReference type="AlphaFoldDB" id="A0AAV2E6G9"/>
<feature type="compositionally biased region" description="Polar residues" evidence="1">
    <location>
        <begin position="20"/>
        <end position="32"/>
    </location>
</feature>
<feature type="compositionally biased region" description="Basic and acidic residues" evidence="1">
    <location>
        <begin position="298"/>
        <end position="326"/>
    </location>
</feature>
<accession>A0AAV2E6G9</accession>
<name>A0AAV2E6G9_9ROSI</name>
<dbReference type="EMBL" id="OZ034817">
    <property type="protein sequence ID" value="CAL1381434.1"/>
    <property type="molecule type" value="Genomic_DNA"/>
</dbReference>
<evidence type="ECO:0000313" key="2">
    <source>
        <dbReference type="EMBL" id="CAL1381434.1"/>
    </source>
</evidence>
<feature type="region of interest" description="Disordered" evidence="1">
    <location>
        <begin position="287"/>
        <end position="326"/>
    </location>
</feature>